<feature type="region of interest" description="Disordered" evidence="9">
    <location>
        <begin position="42"/>
        <end position="136"/>
    </location>
</feature>
<comment type="domain">
    <text evidence="8">The Q motif is unique to and characteristic of the DEAD box family of RNA helicases and controls ATP binding and hydrolysis.</text>
</comment>
<dbReference type="InterPro" id="IPR014014">
    <property type="entry name" value="RNA_helicase_DEAD_Q_motif"/>
</dbReference>
<dbReference type="PROSITE" id="PS51195">
    <property type="entry name" value="Q_MOTIF"/>
    <property type="match status" value="1"/>
</dbReference>
<dbReference type="GO" id="GO:0003724">
    <property type="term" value="F:RNA helicase activity"/>
    <property type="evidence" value="ECO:0007669"/>
    <property type="project" value="UniProtKB-EC"/>
</dbReference>
<dbReference type="SMART" id="SM00490">
    <property type="entry name" value="HELICc"/>
    <property type="match status" value="1"/>
</dbReference>
<accession>A0AA88XT71</accession>
<evidence type="ECO:0000259" key="12">
    <source>
        <dbReference type="PROSITE" id="PS51195"/>
    </source>
</evidence>
<evidence type="ECO:0000256" key="3">
    <source>
        <dbReference type="ARBA" id="ARBA00022806"/>
    </source>
</evidence>
<evidence type="ECO:0000256" key="2">
    <source>
        <dbReference type="ARBA" id="ARBA00022801"/>
    </source>
</evidence>
<dbReference type="GO" id="GO:0005524">
    <property type="term" value="F:ATP binding"/>
    <property type="evidence" value="ECO:0007669"/>
    <property type="project" value="UniProtKB-UniRule"/>
</dbReference>
<organism evidence="13 14">
    <name type="scientific">Pinctada imbricata</name>
    <name type="common">Atlantic pearl-oyster</name>
    <name type="synonym">Pinctada martensii</name>
    <dbReference type="NCBI Taxonomy" id="66713"/>
    <lineage>
        <taxon>Eukaryota</taxon>
        <taxon>Metazoa</taxon>
        <taxon>Spiralia</taxon>
        <taxon>Lophotrochozoa</taxon>
        <taxon>Mollusca</taxon>
        <taxon>Bivalvia</taxon>
        <taxon>Autobranchia</taxon>
        <taxon>Pteriomorphia</taxon>
        <taxon>Pterioida</taxon>
        <taxon>Pterioidea</taxon>
        <taxon>Pteriidae</taxon>
        <taxon>Pinctada</taxon>
    </lineage>
</organism>
<dbReference type="InterPro" id="IPR027417">
    <property type="entry name" value="P-loop_NTPase"/>
</dbReference>
<evidence type="ECO:0000256" key="1">
    <source>
        <dbReference type="ARBA" id="ARBA00022741"/>
    </source>
</evidence>
<dbReference type="Proteomes" id="UP001186944">
    <property type="component" value="Unassembled WGS sequence"/>
</dbReference>
<dbReference type="SUPFAM" id="SSF52540">
    <property type="entry name" value="P-loop containing nucleoside triphosphate hydrolases"/>
    <property type="match status" value="2"/>
</dbReference>
<evidence type="ECO:0000256" key="4">
    <source>
        <dbReference type="ARBA" id="ARBA00022840"/>
    </source>
</evidence>
<evidence type="ECO:0000256" key="5">
    <source>
        <dbReference type="ARBA" id="ARBA00022884"/>
    </source>
</evidence>
<feature type="domain" description="DEAD-box RNA helicase Q" evidence="12">
    <location>
        <begin position="144"/>
        <end position="172"/>
    </location>
</feature>
<dbReference type="PANTHER" id="PTHR24031">
    <property type="entry name" value="RNA HELICASE"/>
    <property type="match status" value="1"/>
</dbReference>
<comment type="caution">
    <text evidence="13">The sequence shown here is derived from an EMBL/GenBank/DDBJ whole genome shotgun (WGS) entry which is preliminary data.</text>
</comment>
<gene>
    <name evidence="13" type="ORF">FSP39_019832</name>
</gene>
<feature type="compositionally biased region" description="Acidic residues" evidence="9">
    <location>
        <begin position="241"/>
        <end position="280"/>
    </location>
</feature>
<dbReference type="Pfam" id="PF00271">
    <property type="entry name" value="Helicase_C"/>
    <property type="match status" value="1"/>
</dbReference>
<comment type="catalytic activity">
    <reaction evidence="8">
        <text>ATP + H2O = ADP + phosphate + H(+)</text>
        <dbReference type="Rhea" id="RHEA:13065"/>
        <dbReference type="ChEBI" id="CHEBI:15377"/>
        <dbReference type="ChEBI" id="CHEBI:15378"/>
        <dbReference type="ChEBI" id="CHEBI:30616"/>
        <dbReference type="ChEBI" id="CHEBI:43474"/>
        <dbReference type="ChEBI" id="CHEBI:456216"/>
        <dbReference type="EC" id="3.6.4.13"/>
    </reaction>
</comment>
<dbReference type="SMART" id="SM00487">
    <property type="entry name" value="DEXDc"/>
    <property type="match status" value="1"/>
</dbReference>
<dbReference type="CDD" id="cd18787">
    <property type="entry name" value="SF2_C_DEAD"/>
    <property type="match status" value="1"/>
</dbReference>
<dbReference type="GO" id="GO:0003723">
    <property type="term" value="F:RNA binding"/>
    <property type="evidence" value="ECO:0007669"/>
    <property type="project" value="UniProtKB-UniRule"/>
</dbReference>
<dbReference type="EC" id="3.6.4.13" evidence="8"/>
<evidence type="ECO:0000256" key="9">
    <source>
        <dbReference type="SAM" id="MobiDB-lite"/>
    </source>
</evidence>
<feature type="domain" description="Helicase ATP-binding" evidence="10">
    <location>
        <begin position="176"/>
        <end position="453"/>
    </location>
</feature>
<proteinExistence type="inferred from homology"/>
<feature type="region of interest" description="Disordered" evidence="9">
    <location>
        <begin position="212"/>
        <end position="231"/>
    </location>
</feature>
<dbReference type="CDD" id="cd17946">
    <property type="entry name" value="DEADc_DDX24"/>
    <property type="match status" value="1"/>
</dbReference>
<comment type="function">
    <text evidence="8">RNA helicase.</text>
</comment>
<dbReference type="PROSITE" id="PS51192">
    <property type="entry name" value="HELICASE_ATP_BIND_1"/>
    <property type="match status" value="1"/>
</dbReference>
<feature type="compositionally biased region" description="Basic and acidic residues" evidence="9">
    <location>
        <begin position="68"/>
        <end position="85"/>
    </location>
</feature>
<dbReference type="EMBL" id="VSWD01000010">
    <property type="protein sequence ID" value="KAK3091430.1"/>
    <property type="molecule type" value="Genomic_DNA"/>
</dbReference>
<evidence type="ECO:0000259" key="10">
    <source>
        <dbReference type="PROSITE" id="PS51192"/>
    </source>
</evidence>
<dbReference type="InterPro" id="IPR014001">
    <property type="entry name" value="Helicase_ATP-bd"/>
</dbReference>
<dbReference type="InterPro" id="IPR011545">
    <property type="entry name" value="DEAD/DEAH_box_helicase_dom"/>
</dbReference>
<comment type="similarity">
    <text evidence="7">Belongs to the DEAD box helicase family.</text>
</comment>
<feature type="compositionally biased region" description="Basic residues" evidence="9">
    <location>
        <begin position="86"/>
        <end position="98"/>
    </location>
</feature>
<dbReference type="Pfam" id="PF00270">
    <property type="entry name" value="DEAD"/>
    <property type="match status" value="1"/>
</dbReference>
<keyword evidence="2 7" id="KW-0378">Hydrolase</keyword>
<feature type="compositionally biased region" description="Acidic residues" evidence="9">
    <location>
        <begin position="217"/>
        <end position="231"/>
    </location>
</feature>
<evidence type="ECO:0000313" key="14">
    <source>
        <dbReference type="Proteomes" id="UP001186944"/>
    </source>
</evidence>
<keyword evidence="4 7" id="KW-0067">ATP-binding</keyword>
<feature type="short sequence motif" description="Q motif" evidence="6">
    <location>
        <begin position="144"/>
        <end position="172"/>
    </location>
</feature>
<dbReference type="PROSITE" id="PS00039">
    <property type="entry name" value="DEAD_ATP_HELICASE"/>
    <property type="match status" value="1"/>
</dbReference>
<sequence>MSKIHVKPKSKWKNVKFESNFQSNDNFRDLICFQELTDYEIVSNKSPKKRKSTDKENGDTSNIRKKQKLENTKSLEKVASGDEGKKKKKKRNKNKKKASGILGKTDVPTDSSKKKKKSSDTSSQSTETDHKDEHDEISDDVWRKAWTKLYIPDPVMRALHENKFYHPTPIQALAIPHAIRDRMDIVGAAQTGSGKTLGFGIPVIHNILRFKEKNQENEDGSELDDLEMDQPDEDMIISDLEDHEEEESDENEDDEEEDIEEEEEEVNEIERGSEEDEEEDSTKIGCVKVIDDADFSSLGFPSPKLSTGDKFPLALILEPTRELAIQVKNHLVAAAKYCDIKIATVVGGMSIEKQKRVLKKNPEILVATPGRLWELIEQEYEYLSNVKLVQNLVIDEADRMIEKGHFEELTKLLNYIYKKEDTSVRRQSFVFSATLTMVHSGPQRHILKKTKLTEEKKLELLMKRIKLRGKPKVIDLTKKTGTVETLTEARINCTLDEKDVYLYYFLLQHPGRTLVFANSKDCIRRMISVLTLLKTNPLPLHADMHQRQRLKNLDRFTANPRGLLIASDVAARGLDIPDVQHVIHYQVPGTVENYVHRSGRTARAMKEGLSVMLVGPDDVKNYRKIIHNLNKSEDLPLFPIDQKILPSVKKRVSLTRQIDTASYRFQKKKRENEWFEKAAKEMDMEFDEDLLLNDLGDSSEQAQHKQYVKHLKAELDILLRQSIVPKTFSGKYITRTGKLLLPEQPGTKTDAISKVKTDKPMQDKMNKAIQKKALKMATVKHKTFKKKKKSKRK</sequence>
<feature type="domain" description="Helicase C-terminal" evidence="11">
    <location>
        <begin position="499"/>
        <end position="646"/>
    </location>
</feature>
<evidence type="ECO:0000259" key="11">
    <source>
        <dbReference type="PROSITE" id="PS51194"/>
    </source>
</evidence>
<dbReference type="AlphaFoldDB" id="A0AA88XT71"/>
<dbReference type="InterPro" id="IPR000629">
    <property type="entry name" value="RNA-helicase_DEAD-box_CS"/>
</dbReference>
<feature type="region of interest" description="Disordered" evidence="9">
    <location>
        <begin position="241"/>
        <end position="284"/>
    </location>
</feature>
<evidence type="ECO:0000256" key="8">
    <source>
        <dbReference type="RuleBase" id="RU365068"/>
    </source>
</evidence>
<keyword evidence="14" id="KW-1185">Reference proteome</keyword>
<dbReference type="PROSITE" id="PS51194">
    <property type="entry name" value="HELICASE_CTER"/>
    <property type="match status" value="1"/>
</dbReference>
<keyword evidence="3 7" id="KW-0347">Helicase</keyword>
<keyword evidence="5 8" id="KW-0694">RNA-binding</keyword>
<reference evidence="13" key="1">
    <citation type="submission" date="2019-08" db="EMBL/GenBank/DDBJ databases">
        <title>The improved chromosome-level genome for the pearl oyster Pinctada fucata martensii using PacBio sequencing and Hi-C.</title>
        <authorList>
            <person name="Zheng Z."/>
        </authorList>
    </citation>
    <scope>NUCLEOTIDE SEQUENCE</scope>
    <source>
        <strain evidence="13">ZZ-2019</strain>
        <tissue evidence="13">Adductor muscle</tissue>
    </source>
</reference>
<evidence type="ECO:0000313" key="13">
    <source>
        <dbReference type="EMBL" id="KAK3091430.1"/>
    </source>
</evidence>
<dbReference type="Gene3D" id="3.40.50.300">
    <property type="entry name" value="P-loop containing nucleotide triphosphate hydrolases"/>
    <property type="match status" value="2"/>
</dbReference>
<keyword evidence="1 7" id="KW-0547">Nucleotide-binding</keyword>
<name>A0AA88XT71_PINIB</name>
<evidence type="ECO:0000256" key="7">
    <source>
        <dbReference type="RuleBase" id="RU000492"/>
    </source>
</evidence>
<evidence type="ECO:0000256" key="6">
    <source>
        <dbReference type="PROSITE-ProRule" id="PRU00552"/>
    </source>
</evidence>
<dbReference type="GO" id="GO:0016787">
    <property type="term" value="F:hydrolase activity"/>
    <property type="evidence" value="ECO:0007669"/>
    <property type="project" value="UniProtKB-KW"/>
</dbReference>
<dbReference type="InterPro" id="IPR001650">
    <property type="entry name" value="Helicase_C-like"/>
</dbReference>
<protein>
    <recommendedName>
        <fullName evidence="8">ATP-dependent RNA helicase</fullName>
        <ecNumber evidence="8">3.6.4.13</ecNumber>
    </recommendedName>
</protein>